<dbReference type="GO" id="GO:0008836">
    <property type="term" value="F:diaminopimelate decarboxylase activity"/>
    <property type="evidence" value="ECO:0007669"/>
    <property type="project" value="UniProtKB-UniRule"/>
</dbReference>
<comment type="caution">
    <text evidence="10">The sequence shown here is derived from an EMBL/GenBank/DDBJ whole genome shotgun (WGS) entry which is preliminary data.</text>
</comment>
<keyword evidence="4 5" id="KW-0456">Lyase</keyword>
<dbReference type="InterPro" id="IPR022657">
    <property type="entry name" value="De-COase2_CS"/>
</dbReference>
<dbReference type="RefSeq" id="WP_020448163.1">
    <property type="nucleotide sequence ID" value="NZ_CAYAYA010000022.1"/>
</dbReference>
<comment type="function">
    <text evidence="5">Specifically catalyzes the decarboxylation of meso-diaminopimelate (meso-DAP) to L-lysine.</text>
</comment>
<keyword evidence="2 5" id="KW-0210">Decarboxylase</keyword>
<comment type="catalytic activity">
    <reaction evidence="5 8">
        <text>meso-2,6-diaminopimelate + H(+) = L-lysine + CO2</text>
        <dbReference type="Rhea" id="RHEA:15101"/>
        <dbReference type="ChEBI" id="CHEBI:15378"/>
        <dbReference type="ChEBI" id="CHEBI:16526"/>
        <dbReference type="ChEBI" id="CHEBI:32551"/>
        <dbReference type="ChEBI" id="CHEBI:57791"/>
        <dbReference type="EC" id="4.1.1.20"/>
    </reaction>
</comment>
<dbReference type="PRINTS" id="PR01179">
    <property type="entry name" value="ODADCRBXLASE"/>
</dbReference>
<dbReference type="Pfam" id="PF02784">
    <property type="entry name" value="Orn_Arg_deC_N"/>
    <property type="match status" value="1"/>
</dbReference>
<evidence type="ECO:0000256" key="1">
    <source>
        <dbReference type="ARBA" id="ARBA00001933"/>
    </source>
</evidence>
<dbReference type="AlphaFoldDB" id="A0A8J8PCR4"/>
<dbReference type="NCBIfam" id="TIGR01048">
    <property type="entry name" value="lysA"/>
    <property type="match status" value="1"/>
</dbReference>
<feature type="binding site" evidence="5">
    <location>
        <position position="274"/>
    </location>
    <ligand>
        <name>substrate</name>
    </ligand>
</feature>
<dbReference type="UniPathway" id="UPA00034">
    <property type="reaction ID" value="UER00027"/>
</dbReference>
<feature type="binding site" evidence="5">
    <location>
        <position position="342"/>
    </location>
    <ligand>
        <name>substrate</name>
    </ligand>
</feature>
<reference evidence="10" key="1">
    <citation type="submission" date="2016-03" db="EMBL/GenBank/DDBJ databases">
        <authorList>
            <person name="Borrel G."/>
            <person name="Mccann A."/>
            <person name="O'Toole P.W."/>
        </authorList>
    </citation>
    <scope>NUCLEOTIDE SEQUENCE</scope>
    <source>
        <strain evidence="10">183</strain>
    </source>
</reference>
<dbReference type="FunFam" id="3.20.20.10:FF:000003">
    <property type="entry name" value="Diaminopimelate decarboxylase"/>
    <property type="match status" value="1"/>
</dbReference>
<dbReference type="PROSITE" id="PS00879">
    <property type="entry name" value="ODR_DC_2_2"/>
    <property type="match status" value="1"/>
</dbReference>
<dbReference type="InterPro" id="IPR000183">
    <property type="entry name" value="Orn/DAP/Arg_de-COase"/>
</dbReference>
<dbReference type="PANTHER" id="PTHR43727">
    <property type="entry name" value="DIAMINOPIMELATE DECARBOXYLASE"/>
    <property type="match status" value="1"/>
</dbReference>
<dbReference type="CDD" id="cd06828">
    <property type="entry name" value="PLPDE_III_DapDC"/>
    <property type="match status" value="1"/>
</dbReference>
<feature type="binding site" evidence="5">
    <location>
        <position position="370"/>
    </location>
    <ligand>
        <name>substrate</name>
    </ligand>
</feature>
<comment type="cofactor">
    <cofactor evidence="1 5 7 8">
        <name>pyridoxal 5'-phosphate</name>
        <dbReference type="ChEBI" id="CHEBI:597326"/>
    </cofactor>
</comment>
<dbReference type="Proteomes" id="UP000752814">
    <property type="component" value="Unassembled WGS sequence"/>
</dbReference>
<name>A0A8J8PCR4_9ARCH</name>
<dbReference type="GeneID" id="41322674"/>
<evidence type="ECO:0000256" key="6">
    <source>
        <dbReference type="NCBIfam" id="TIGR01048"/>
    </source>
</evidence>
<dbReference type="InterPro" id="IPR009006">
    <property type="entry name" value="Ala_racemase/Decarboxylase_C"/>
</dbReference>
<dbReference type="Gene3D" id="3.20.20.10">
    <property type="entry name" value="Alanine racemase"/>
    <property type="match status" value="1"/>
</dbReference>
<gene>
    <name evidence="5" type="primary">lysA</name>
    <name evidence="10" type="ORF">A3207_04045</name>
</gene>
<comment type="pathway">
    <text evidence="5 8">Amino-acid biosynthesis; L-lysine biosynthesis via DAP pathway; L-lysine from DL-2,6-diaminopimelate: step 1/1.</text>
</comment>
<dbReference type="GO" id="GO:0030170">
    <property type="term" value="F:pyridoxal phosphate binding"/>
    <property type="evidence" value="ECO:0007669"/>
    <property type="project" value="UniProtKB-UniRule"/>
</dbReference>
<evidence type="ECO:0000259" key="9">
    <source>
        <dbReference type="Pfam" id="PF02784"/>
    </source>
</evidence>
<comment type="subunit">
    <text evidence="5">Homodimer.</text>
</comment>
<dbReference type="OMA" id="AYCRSMA"/>
<dbReference type="InterPro" id="IPR002986">
    <property type="entry name" value="DAP_deCOOHase_LysA"/>
</dbReference>
<protein>
    <recommendedName>
        <fullName evidence="5 6">Diaminopimelate decarboxylase</fullName>
        <shortName evidence="5">DAP decarboxylase</shortName>
        <shortName evidence="5">DAPDC</shortName>
        <ecNumber evidence="5 6">4.1.1.20</ecNumber>
    </recommendedName>
</protein>
<evidence type="ECO:0000256" key="2">
    <source>
        <dbReference type="ARBA" id="ARBA00022793"/>
    </source>
</evidence>
<comment type="similarity">
    <text evidence="5">Belongs to the Orn/Lys/Arg decarboxylase class-II family. LysA subfamily.</text>
</comment>
<feature type="binding site" evidence="5">
    <location>
        <position position="370"/>
    </location>
    <ligand>
        <name>pyridoxal 5'-phosphate</name>
        <dbReference type="ChEBI" id="CHEBI:597326"/>
    </ligand>
</feature>
<evidence type="ECO:0000313" key="10">
    <source>
        <dbReference type="EMBL" id="TQS81582.1"/>
    </source>
</evidence>
<dbReference type="GO" id="GO:0009089">
    <property type="term" value="P:lysine biosynthetic process via diaminopimelate"/>
    <property type="evidence" value="ECO:0007669"/>
    <property type="project" value="UniProtKB-UniRule"/>
</dbReference>
<proteinExistence type="inferred from homology"/>
<dbReference type="InterPro" id="IPR022644">
    <property type="entry name" value="De-COase2_N"/>
</dbReference>
<evidence type="ECO:0000256" key="5">
    <source>
        <dbReference type="HAMAP-Rule" id="MF_02120"/>
    </source>
</evidence>
<dbReference type="PANTHER" id="PTHR43727:SF2">
    <property type="entry name" value="GROUP IV DECARBOXYLASE"/>
    <property type="match status" value="1"/>
</dbReference>
<dbReference type="SUPFAM" id="SSF51419">
    <property type="entry name" value="PLP-binding barrel"/>
    <property type="match status" value="1"/>
</dbReference>
<dbReference type="SUPFAM" id="SSF50621">
    <property type="entry name" value="Alanine racemase C-terminal domain-like"/>
    <property type="match status" value="1"/>
</dbReference>
<feature type="modified residue" description="N6-(pyridoxal phosphate)lysine" evidence="5 7">
    <location>
        <position position="61"/>
    </location>
</feature>
<feature type="binding site" evidence="5">
    <location>
        <position position="310"/>
    </location>
    <ligand>
        <name>substrate</name>
    </ligand>
</feature>
<feature type="domain" description="Orn/DAP/Arg decarboxylase 2 N-terminal" evidence="9">
    <location>
        <begin position="39"/>
        <end position="278"/>
    </location>
</feature>
<organism evidence="10 11">
    <name type="scientific">Candidatus Methanomassiliicoccus intestinalis</name>
    <dbReference type="NCBI Taxonomy" id="1406512"/>
    <lineage>
        <taxon>Archaea</taxon>
        <taxon>Methanobacteriati</taxon>
        <taxon>Thermoplasmatota</taxon>
        <taxon>Thermoplasmata</taxon>
        <taxon>Methanomassiliicoccales</taxon>
        <taxon>Methanomassiliicoccaceae</taxon>
        <taxon>Methanomassiliicoccus</taxon>
    </lineage>
</organism>
<sequence>MRNFECVDNELVIGGVKATEIVKRYGSPVYVTDENAVRNNYHRIYQAFSKRMPTRINYACKSNTNLAVLRILEQEGSCIDAVSIGEIEACLRSGFSPDRILYTGVNVSNAELKAVVSKGVPINIDSFSELERLSKITTNHTISFRVNPEVGSGHHDKVITGKRSTKFGIPKHQIIDAYKRAVELGFKPSGIHAHIGSGGQKVEPFIELIDELIKIVQELETIGIDLRFIDIGGGIGIPYRLDEVEMDLDKMAEEITSRIKSKTKVKEIIIEPGRYIIADSTILLATVVDIKETPDKMYAGIDAGFNTLIRPAMYDSYHHVAVANKFGDKAEETYSLGGPICETGDVMAKDRELPKVEEGDIIAVYDAGAYGFTMASNYNMRPLPREVLVKDGEVTLIRESETIEELFRHQRIPSRLML</sequence>
<dbReference type="InterPro" id="IPR029066">
    <property type="entry name" value="PLP-binding_barrel"/>
</dbReference>
<keyword evidence="3 5" id="KW-0663">Pyridoxal phosphate</keyword>
<feature type="active site" description="Proton donor" evidence="7">
    <location>
        <position position="341"/>
    </location>
</feature>
<evidence type="ECO:0000256" key="4">
    <source>
        <dbReference type="ARBA" id="ARBA00023239"/>
    </source>
</evidence>
<dbReference type="PROSITE" id="PS00878">
    <property type="entry name" value="ODR_DC_2_1"/>
    <property type="match status" value="1"/>
</dbReference>
<evidence type="ECO:0000256" key="7">
    <source>
        <dbReference type="PIRSR" id="PIRSR600183-50"/>
    </source>
</evidence>
<feature type="binding site" evidence="5">
    <location>
        <position position="314"/>
    </location>
    <ligand>
        <name>substrate</name>
    </ligand>
</feature>
<evidence type="ECO:0000256" key="8">
    <source>
        <dbReference type="RuleBase" id="RU003738"/>
    </source>
</evidence>
<feature type="binding site" evidence="5">
    <location>
        <position position="234"/>
    </location>
    <ligand>
        <name>pyridoxal 5'-phosphate</name>
        <dbReference type="ChEBI" id="CHEBI:597326"/>
    </ligand>
</feature>
<dbReference type="EMBL" id="LVVT01000022">
    <property type="protein sequence ID" value="TQS81582.1"/>
    <property type="molecule type" value="Genomic_DNA"/>
</dbReference>
<accession>A0A8J8PCR4</accession>
<evidence type="ECO:0000256" key="3">
    <source>
        <dbReference type="ARBA" id="ARBA00022898"/>
    </source>
</evidence>
<dbReference type="PRINTS" id="PR01181">
    <property type="entry name" value="DAPDCRBXLASE"/>
</dbReference>
<dbReference type="Gene3D" id="2.40.37.10">
    <property type="entry name" value="Lyase, Ornithine Decarboxylase, Chain A, domain 1"/>
    <property type="match status" value="1"/>
</dbReference>
<feature type="binding site" evidence="5">
    <location>
        <begin position="271"/>
        <end position="274"/>
    </location>
    <ligand>
        <name>pyridoxal 5'-phosphate</name>
        <dbReference type="ChEBI" id="CHEBI:597326"/>
    </ligand>
</feature>
<dbReference type="HAMAP" id="MF_02120">
    <property type="entry name" value="LysA"/>
    <property type="match status" value="1"/>
</dbReference>
<dbReference type="InterPro" id="IPR022653">
    <property type="entry name" value="De-COase2_pyr-phos_BS"/>
</dbReference>
<keyword evidence="5 8" id="KW-0457">Lysine biosynthesis</keyword>
<keyword evidence="5" id="KW-0028">Amino-acid biosynthesis</keyword>
<evidence type="ECO:0000313" key="11">
    <source>
        <dbReference type="Proteomes" id="UP000752814"/>
    </source>
</evidence>
<dbReference type="EC" id="4.1.1.20" evidence="5 6"/>